<name>A0A366HLI9_9BACT</name>
<dbReference type="AlphaFoldDB" id="A0A366HLI9"/>
<dbReference type="EMBL" id="QNRR01000005">
    <property type="protein sequence ID" value="RBP43793.1"/>
    <property type="molecule type" value="Genomic_DNA"/>
</dbReference>
<sequence>MKRTVSLNAVSAFFMACAVLHSVSPKAPAQISAPVETTLDVAEPFRDGVSLVWSPNGQAAWDSLKAYHKVDKIVMRPRSVTAETLDAFKWDQSKVLPPDTLIFAEDDTPEFRERVRTALRKQVGENAARLIEPYEPPTVVGMKKALIVTSFVARPKFPSSFIPDTNPKRFRDRKGNAFQAYGFGTQGKHAGSHGDNVRVLADDLNDQFALRFTFYTGDDRDRQCMVLSTPGTHQDFESALKDIKELLGKERIPMKAVEKEGKRWRYTDTLSPNDELWLPDIHATTLCEYPDLSNKRYLESGGGYWILGPVKQLLNMRLNHEGALVETTFVVPPTFLSSGADKNAVPVDQLPLYPKRFIFDRPFIASFWREGADWPYLACWIDGPEMLTVKK</sequence>
<comment type="caution">
    <text evidence="2">The sequence shown here is derived from an EMBL/GenBank/DDBJ whole genome shotgun (WGS) entry which is preliminary data.</text>
</comment>
<dbReference type="PROSITE" id="PS51257">
    <property type="entry name" value="PROKAR_LIPOPROTEIN"/>
    <property type="match status" value="1"/>
</dbReference>
<gene>
    <name evidence="2" type="ORF">DES53_105192</name>
</gene>
<protein>
    <submittedName>
        <fullName evidence="2">Uncharacterized protein</fullName>
    </submittedName>
</protein>
<keyword evidence="1" id="KW-0732">Signal</keyword>
<proteinExistence type="predicted"/>
<evidence type="ECO:0000313" key="2">
    <source>
        <dbReference type="EMBL" id="RBP43793.1"/>
    </source>
</evidence>
<reference evidence="2 3" key="1">
    <citation type="submission" date="2018-06" db="EMBL/GenBank/DDBJ databases">
        <title>Genomic Encyclopedia of Type Strains, Phase IV (KMG-IV): sequencing the most valuable type-strain genomes for metagenomic binning, comparative biology and taxonomic classification.</title>
        <authorList>
            <person name="Goeker M."/>
        </authorList>
    </citation>
    <scope>NUCLEOTIDE SEQUENCE [LARGE SCALE GENOMIC DNA]</scope>
    <source>
        <strain evidence="2 3">DSM 25532</strain>
    </source>
</reference>
<dbReference type="Proteomes" id="UP000253426">
    <property type="component" value="Unassembled WGS sequence"/>
</dbReference>
<dbReference type="OrthoDB" id="194732at2"/>
<feature type="chain" id="PRO_5016586413" evidence="1">
    <location>
        <begin position="30"/>
        <end position="391"/>
    </location>
</feature>
<feature type="signal peptide" evidence="1">
    <location>
        <begin position="1"/>
        <end position="29"/>
    </location>
</feature>
<organism evidence="2 3">
    <name type="scientific">Roseimicrobium gellanilyticum</name>
    <dbReference type="NCBI Taxonomy" id="748857"/>
    <lineage>
        <taxon>Bacteria</taxon>
        <taxon>Pseudomonadati</taxon>
        <taxon>Verrucomicrobiota</taxon>
        <taxon>Verrucomicrobiia</taxon>
        <taxon>Verrucomicrobiales</taxon>
        <taxon>Verrucomicrobiaceae</taxon>
        <taxon>Roseimicrobium</taxon>
    </lineage>
</organism>
<evidence type="ECO:0000256" key="1">
    <source>
        <dbReference type="SAM" id="SignalP"/>
    </source>
</evidence>
<keyword evidence="3" id="KW-1185">Reference proteome</keyword>
<evidence type="ECO:0000313" key="3">
    <source>
        <dbReference type="Proteomes" id="UP000253426"/>
    </source>
</evidence>
<accession>A0A366HLI9</accession>